<evidence type="ECO:0000256" key="2">
    <source>
        <dbReference type="SAM" id="SignalP"/>
    </source>
</evidence>
<reference evidence="3 4" key="1">
    <citation type="submission" date="2023-10" db="EMBL/GenBank/DDBJ databases">
        <title>Niallia locisalis sp.nov. isolated from a salt pond sample.</title>
        <authorList>
            <person name="Li X.-J."/>
            <person name="Dong L."/>
        </authorList>
    </citation>
    <scope>NUCLEOTIDE SEQUENCE [LARGE SCALE GENOMIC DNA]</scope>
    <source>
        <strain evidence="3 4">DSM 29761</strain>
    </source>
</reference>
<dbReference type="Gene3D" id="3.40.190.10">
    <property type="entry name" value="Periplasmic binding protein-like II"/>
    <property type="match status" value="1"/>
</dbReference>
<accession>A0ABZ2CA36</accession>
<dbReference type="EMBL" id="CP137640">
    <property type="protein sequence ID" value="WVX79315.1"/>
    <property type="molecule type" value="Genomic_DNA"/>
</dbReference>
<evidence type="ECO:0000256" key="1">
    <source>
        <dbReference type="ARBA" id="ARBA00006987"/>
    </source>
</evidence>
<keyword evidence="2" id="KW-0732">Signal</keyword>
<name>A0ABZ2CA36_9BACI</name>
<dbReference type="PANTHER" id="PTHR42928:SF5">
    <property type="entry name" value="BLR1237 PROTEIN"/>
    <property type="match status" value="1"/>
</dbReference>
<organism evidence="3 4">
    <name type="scientific">Niallia oryzisoli</name>
    <dbReference type="NCBI Taxonomy" id="1737571"/>
    <lineage>
        <taxon>Bacteria</taxon>
        <taxon>Bacillati</taxon>
        <taxon>Bacillota</taxon>
        <taxon>Bacilli</taxon>
        <taxon>Bacillales</taxon>
        <taxon>Bacillaceae</taxon>
        <taxon>Niallia</taxon>
    </lineage>
</organism>
<dbReference type="RefSeq" id="WP_338448249.1">
    <property type="nucleotide sequence ID" value="NZ_CP137640.1"/>
</dbReference>
<dbReference type="SUPFAM" id="SSF53850">
    <property type="entry name" value="Periplasmic binding protein-like II"/>
    <property type="match status" value="1"/>
</dbReference>
<dbReference type="Gene3D" id="3.40.190.150">
    <property type="entry name" value="Bordetella uptake gene, domain 1"/>
    <property type="match status" value="1"/>
</dbReference>
<feature type="signal peptide" evidence="2">
    <location>
        <begin position="1"/>
        <end position="21"/>
    </location>
</feature>
<dbReference type="Proteomes" id="UP001357223">
    <property type="component" value="Chromosome"/>
</dbReference>
<protein>
    <submittedName>
        <fullName evidence="3">Tripartite tricarboxylate transporter substrate binding protein</fullName>
    </submittedName>
</protein>
<comment type="similarity">
    <text evidence="1">Belongs to the UPF0065 (bug) family.</text>
</comment>
<sequence length="334" mass="36051">MKKITKYLLFCLIGFSLLLGACSNSTQNTASGAVKKSDFPKKPIELIVPLGPGSTTDTIARVLANGVTKYLPKEATVVVVNKPGGGGIIGTTDVFNAKPDGYTIGLVQSAALTLQPHYGQATYTHDSFTPIMKVTSDPTLLLVRNDSPLKTYDDWLEYVKQNPGKFIFAITGKGGNGHVAVEAINKEKGVKTNILSTDAAAEMVNALLGGHTDGAIVPYITSKPQLDAGKVRALVNVGATKNDDVNDIPLLPEIGIDKTFDSFFGIVAPKGLPEEEQNILHDAFKKTLEDPEVIGQLKKTFIEPNYEGPEDFQKTITKNYKMNEKILKEIGMIK</sequence>
<gene>
    <name evidence="3" type="ORF">R4Z09_18635</name>
</gene>
<dbReference type="InterPro" id="IPR042100">
    <property type="entry name" value="Bug_dom1"/>
</dbReference>
<dbReference type="PANTHER" id="PTHR42928">
    <property type="entry name" value="TRICARBOXYLATE-BINDING PROTEIN"/>
    <property type="match status" value="1"/>
</dbReference>
<feature type="chain" id="PRO_5047550421" evidence="2">
    <location>
        <begin position="22"/>
        <end position="334"/>
    </location>
</feature>
<keyword evidence="4" id="KW-1185">Reference proteome</keyword>
<dbReference type="PIRSF" id="PIRSF017082">
    <property type="entry name" value="YflP"/>
    <property type="match status" value="1"/>
</dbReference>
<evidence type="ECO:0000313" key="3">
    <source>
        <dbReference type="EMBL" id="WVX79315.1"/>
    </source>
</evidence>
<dbReference type="InterPro" id="IPR005064">
    <property type="entry name" value="BUG"/>
</dbReference>
<proteinExistence type="inferred from homology"/>
<evidence type="ECO:0000313" key="4">
    <source>
        <dbReference type="Proteomes" id="UP001357223"/>
    </source>
</evidence>
<dbReference type="CDD" id="cd07012">
    <property type="entry name" value="PBP2_Bug_TTT"/>
    <property type="match status" value="1"/>
</dbReference>
<dbReference type="Pfam" id="PF03401">
    <property type="entry name" value="TctC"/>
    <property type="match status" value="1"/>
</dbReference>
<dbReference type="PROSITE" id="PS51257">
    <property type="entry name" value="PROKAR_LIPOPROTEIN"/>
    <property type="match status" value="1"/>
</dbReference>